<dbReference type="InterPro" id="IPR030456">
    <property type="entry name" value="TF_fork_head_CS_2"/>
</dbReference>
<proteinExistence type="predicted"/>
<keyword evidence="3" id="KW-0804">Transcription</keyword>
<evidence type="ECO:0000256" key="4">
    <source>
        <dbReference type="ARBA" id="ARBA00023242"/>
    </source>
</evidence>
<feature type="DNA-binding region" description="Fork-head" evidence="5">
    <location>
        <begin position="61"/>
        <end position="140"/>
    </location>
</feature>
<dbReference type="Pfam" id="PF00250">
    <property type="entry name" value="Forkhead"/>
    <property type="match status" value="1"/>
</dbReference>
<keyword evidence="2 5" id="KW-0238">DNA-binding</keyword>
<dbReference type="PRINTS" id="PR00053">
    <property type="entry name" value="FORKHEAD"/>
</dbReference>
<dbReference type="CDD" id="cd20024">
    <property type="entry name" value="FH_FOXJ2-like"/>
    <property type="match status" value="1"/>
</dbReference>
<dbReference type="InterPro" id="IPR036388">
    <property type="entry name" value="WH-like_DNA-bd_sf"/>
</dbReference>
<dbReference type="InterPro" id="IPR001766">
    <property type="entry name" value="Fork_head_dom"/>
</dbReference>
<dbReference type="PANTHER" id="PTHR46078">
    <property type="entry name" value="FORKHEAD BOX PROTEIN J2 FAMILY MEMBER"/>
    <property type="match status" value="1"/>
</dbReference>
<dbReference type="FunFam" id="1.10.10.10:FF:000135">
    <property type="entry name" value="forkhead box protein G1"/>
    <property type="match status" value="1"/>
</dbReference>
<dbReference type="EMBL" id="NIVC01002230">
    <property type="protein sequence ID" value="PAA59795.1"/>
    <property type="molecule type" value="Genomic_DNA"/>
</dbReference>
<dbReference type="Proteomes" id="UP000215902">
    <property type="component" value="Unassembled WGS sequence"/>
</dbReference>
<organism evidence="8 9">
    <name type="scientific">Macrostomum lignano</name>
    <dbReference type="NCBI Taxonomy" id="282301"/>
    <lineage>
        <taxon>Eukaryota</taxon>
        <taxon>Metazoa</taxon>
        <taxon>Spiralia</taxon>
        <taxon>Lophotrochozoa</taxon>
        <taxon>Platyhelminthes</taxon>
        <taxon>Rhabditophora</taxon>
        <taxon>Macrostomorpha</taxon>
        <taxon>Macrostomida</taxon>
        <taxon>Macrostomidae</taxon>
        <taxon>Macrostomum</taxon>
    </lineage>
</organism>
<dbReference type="Gene3D" id="1.10.10.10">
    <property type="entry name" value="Winged helix-like DNA-binding domain superfamily/Winged helix DNA-binding domain"/>
    <property type="match status" value="1"/>
</dbReference>
<feature type="compositionally biased region" description="Low complexity" evidence="6">
    <location>
        <begin position="184"/>
        <end position="202"/>
    </location>
</feature>
<dbReference type="AlphaFoldDB" id="A0A267EE05"/>
<evidence type="ECO:0000256" key="3">
    <source>
        <dbReference type="ARBA" id="ARBA00023163"/>
    </source>
</evidence>
<dbReference type="PANTHER" id="PTHR46078:SF2">
    <property type="entry name" value="FORK-HEAD DOMAIN-CONTAINING PROTEIN"/>
    <property type="match status" value="1"/>
</dbReference>
<feature type="compositionally biased region" description="Low complexity" evidence="6">
    <location>
        <begin position="238"/>
        <end position="252"/>
    </location>
</feature>
<sequence>MTELESSLTAMDWLSKLKVAKDGKDHCQSSFDGKLTLQNPEPEKTRHKSAESQSGVDKDGKPPYSYANLITMAINSVESKMMTLNQIYSWISTTYPYYKESSVGWKNSIRHNLSLNKCFVKVPRAKNDPGKGSYWTFDPEGAAASTTAGAQPMSGAFHAFQGGSADETFQGSGGGARKKRRVASADVAASSHARTTPMVQVTPPTPQPQTPIALAAVSPQPQQAVGSPMSTLDASGVPPALSASSAASPPAF</sequence>
<feature type="region of interest" description="Disordered" evidence="6">
    <location>
        <begin position="161"/>
        <end position="252"/>
    </location>
</feature>
<dbReference type="InterPro" id="IPR018122">
    <property type="entry name" value="TF_fork_head_CS_1"/>
</dbReference>
<dbReference type="PROSITE" id="PS00657">
    <property type="entry name" value="FORK_HEAD_1"/>
    <property type="match status" value="1"/>
</dbReference>
<gene>
    <name evidence="8" type="ORF">BOX15_Mlig002196g1</name>
</gene>
<feature type="domain" description="Fork-head" evidence="7">
    <location>
        <begin position="61"/>
        <end position="140"/>
    </location>
</feature>
<name>A0A267EE05_9PLAT</name>
<keyword evidence="9" id="KW-1185">Reference proteome</keyword>
<dbReference type="GO" id="GO:0000981">
    <property type="term" value="F:DNA-binding transcription factor activity, RNA polymerase II-specific"/>
    <property type="evidence" value="ECO:0007669"/>
    <property type="project" value="TreeGrafter"/>
</dbReference>
<dbReference type="OrthoDB" id="10029558at2759"/>
<evidence type="ECO:0000256" key="6">
    <source>
        <dbReference type="SAM" id="MobiDB-lite"/>
    </source>
</evidence>
<feature type="region of interest" description="Disordered" evidence="6">
    <location>
        <begin position="24"/>
        <end position="60"/>
    </location>
</feature>
<comment type="caution">
    <text evidence="8">The sequence shown here is derived from an EMBL/GenBank/DDBJ whole genome shotgun (WGS) entry which is preliminary data.</text>
</comment>
<dbReference type="PROSITE" id="PS50039">
    <property type="entry name" value="FORK_HEAD_3"/>
    <property type="match status" value="1"/>
</dbReference>
<dbReference type="GO" id="GO:0005634">
    <property type="term" value="C:nucleus"/>
    <property type="evidence" value="ECO:0007669"/>
    <property type="project" value="UniProtKB-SubCell"/>
</dbReference>
<evidence type="ECO:0000313" key="8">
    <source>
        <dbReference type="EMBL" id="PAA59795.1"/>
    </source>
</evidence>
<dbReference type="STRING" id="282301.A0A267EE05"/>
<reference evidence="8 9" key="1">
    <citation type="submission" date="2017-06" db="EMBL/GenBank/DDBJ databases">
        <title>A platform for efficient transgenesis in Macrostomum lignano, a flatworm model organism for stem cell research.</title>
        <authorList>
            <person name="Berezikov E."/>
        </authorList>
    </citation>
    <scope>NUCLEOTIDE SEQUENCE [LARGE SCALE GENOMIC DNA]</scope>
    <source>
        <strain evidence="8">DV1</strain>
        <tissue evidence="8">Whole organism</tissue>
    </source>
</reference>
<evidence type="ECO:0000256" key="1">
    <source>
        <dbReference type="ARBA" id="ARBA00023015"/>
    </source>
</evidence>
<dbReference type="SUPFAM" id="SSF46785">
    <property type="entry name" value="Winged helix' DNA-binding domain"/>
    <property type="match status" value="1"/>
</dbReference>
<protein>
    <recommendedName>
        <fullName evidence="7">Fork-head domain-containing protein</fullName>
    </recommendedName>
</protein>
<evidence type="ECO:0000256" key="5">
    <source>
        <dbReference type="PROSITE-ProRule" id="PRU00089"/>
    </source>
</evidence>
<keyword evidence="1" id="KW-0805">Transcription regulation</keyword>
<dbReference type="InterPro" id="IPR045912">
    <property type="entry name" value="FOXJ2/3-like"/>
</dbReference>
<feature type="compositionally biased region" description="Polar residues" evidence="6">
    <location>
        <begin position="219"/>
        <end position="233"/>
    </location>
</feature>
<dbReference type="GO" id="GO:0000978">
    <property type="term" value="F:RNA polymerase II cis-regulatory region sequence-specific DNA binding"/>
    <property type="evidence" value="ECO:0007669"/>
    <property type="project" value="TreeGrafter"/>
</dbReference>
<comment type="subcellular location">
    <subcellularLocation>
        <location evidence="5">Nucleus</location>
    </subcellularLocation>
</comment>
<dbReference type="SMART" id="SM00339">
    <property type="entry name" value="FH"/>
    <property type="match status" value="1"/>
</dbReference>
<feature type="compositionally biased region" description="Basic and acidic residues" evidence="6">
    <location>
        <begin position="41"/>
        <end position="60"/>
    </location>
</feature>
<evidence type="ECO:0000313" key="9">
    <source>
        <dbReference type="Proteomes" id="UP000215902"/>
    </source>
</evidence>
<feature type="compositionally biased region" description="Polar residues" evidence="6">
    <location>
        <begin position="28"/>
        <end position="39"/>
    </location>
</feature>
<evidence type="ECO:0000256" key="2">
    <source>
        <dbReference type="ARBA" id="ARBA00023125"/>
    </source>
</evidence>
<keyword evidence="4 5" id="KW-0539">Nucleus</keyword>
<dbReference type="InterPro" id="IPR036390">
    <property type="entry name" value="WH_DNA-bd_sf"/>
</dbReference>
<dbReference type="PROSITE" id="PS00658">
    <property type="entry name" value="FORK_HEAD_2"/>
    <property type="match status" value="1"/>
</dbReference>
<accession>A0A267EE05</accession>
<evidence type="ECO:0000259" key="7">
    <source>
        <dbReference type="PROSITE" id="PS50039"/>
    </source>
</evidence>